<feature type="transmembrane region" description="Helical" evidence="1">
    <location>
        <begin position="6"/>
        <end position="22"/>
    </location>
</feature>
<evidence type="ECO:0000256" key="1">
    <source>
        <dbReference type="SAM" id="Phobius"/>
    </source>
</evidence>
<comment type="caution">
    <text evidence="2">The sequence shown here is derived from an EMBL/GenBank/DDBJ whole genome shotgun (WGS) entry which is preliminary data.</text>
</comment>
<keyword evidence="3" id="KW-1185">Reference proteome</keyword>
<dbReference type="HOGENOM" id="CLU_2895210_0_0_9"/>
<dbReference type="EMBL" id="AYJU01000013">
    <property type="protein sequence ID" value="EST55155.1"/>
    <property type="molecule type" value="Genomic_DNA"/>
</dbReference>
<dbReference type="Proteomes" id="UP000017973">
    <property type="component" value="Unassembled WGS sequence"/>
</dbReference>
<dbReference type="AlphaFoldDB" id="V6MBA9"/>
<accession>V6MBA9</accession>
<keyword evidence="1" id="KW-0472">Membrane</keyword>
<evidence type="ECO:0000313" key="2">
    <source>
        <dbReference type="EMBL" id="EST55155.1"/>
    </source>
</evidence>
<keyword evidence="1" id="KW-1133">Transmembrane helix</keyword>
<name>V6MBA9_9BACL</name>
<reference evidence="2 3" key="1">
    <citation type="journal article" date="2014" name="Genome Announc.">
        <title>Draft Genome Sequence of Brevibacillus panacihumi Strain W25, a Halotolerant Hydrocarbon-Degrading Bacterium.</title>
        <authorList>
            <person name="Wang X."/>
            <person name="Jin D."/>
            <person name="Zhou L."/>
            <person name="Wu L."/>
            <person name="An W."/>
            <person name="Chen Y."/>
            <person name="Zhao L."/>
        </authorList>
    </citation>
    <scope>NUCLEOTIDE SEQUENCE [LARGE SCALE GENOMIC DNA]</scope>
    <source>
        <strain evidence="2 3">W25</strain>
    </source>
</reference>
<evidence type="ECO:0000313" key="3">
    <source>
        <dbReference type="Proteomes" id="UP000017973"/>
    </source>
</evidence>
<proteinExistence type="predicted"/>
<gene>
    <name evidence="2" type="ORF">T458_08660</name>
</gene>
<protein>
    <submittedName>
        <fullName evidence="2">Uncharacterized protein</fullName>
    </submittedName>
</protein>
<organism evidence="2 3">
    <name type="scientific">Brevibacillus panacihumi W25</name>
    <dbReference type="NCBI Taxonomy" id="1408254"/>
    <lineage>
        <taxon>Bacteria</taxon>
        <taxon>Bacillati</taxon>
        <taxon>Bacillota</taxon>
        <taxon>Bacilli</taxon>
        <taxon>Bacillales</taxon>
        <taxon>Paenibacillaceae</taxon>
        <taxon>Brevibacillus</taxon>
    </lineage>
</organism>
<sequence>MDLDILTVIAILLAVLVLLVLYKSIDLTIKIRNIINVHLKARKIGKQSEETKSKQDTDGKYG</sequence>
<keyword evidence="1" id="KW-0812">Transmembrane</keyword>